<evidence type="ECO:0000313" key="1">
    <source>
        <dbReference type="EMBL" id="AZA95665.1"/>
    </source>
</evidence>
<keyword evidence="2" id="KW-1185">Reference proteome</keyword>
<dbReference type="InterPro" id="IPR018534">
    <property type="entry name" value="Tet_reg_excision_RteC"/>
</dbReference>
<dbReference type="EMBL" id="CP033912">
    <property type="protein sequence ID" value="AZA95665.1"/>
    <property type="molecule type" value="Genomic_DNA"/>
</dbReference>
<organism evidence="1 2">
    <name type="scientific">Chryseobacterium shandongense</name>
    <dbReference type="NCBI Taxonomy" id="1493872"/>
    <lineage>
        <taxon>Bacteria</taxon>
        <taxon>Pseudomonadati</taxon>
        <taxon>Bacteroidota</taxon>
        <taxon>Flavobacteriia</taxon>
        <taxon>Flavobacteriales</taxon>
        <taxon>Weeksellaceae</taxon>
        <taxon>Chryseobacterium group</taxon>
        <taxon>Chryseobacterium</taxon>
    </lineage>
</organism>
<gene>
    <name evidence="1" type="ORF">EG353_08845</name>
</gene>
<evidence type="ECO:0000313" key="2">
    <source>
        <dbReference type="Proteomes" id="UP000281741"/>
    </source>
</evidence>
<protein>
    <submittedName>
        <fullName evidence="1">Tetracycline regulation of excision, RteC</fullName>
    </submittedName>
</protein>
<name>A0ABN5S432_9FLAO</name>
<dbReference type="Pfam" id="PF09357">
    <property type="entry name" value="RteC"/>
    <property type="match status" value="1"/>
</dbReference>
<dbReference type="RefSeq" id="WP_123860862.1">
    <property type="nucleotide sequence ID" value="NZ_CP033912.1"/>
</dbReference>
<reference evidence="1 2" key="1">
    <citation type="submission" date="2018-11" db="EMBL/GenBank/DDBJ databases">
        <title>Proposal to divide the Flavobacteriaceae and reorganize its genera based on Amino Acid Identity values calculated from whole genome sequences.</title>
        <authorList>
            <person name="Nicholson A.C."/>
            <person name="Gulvik C.A."/>
            <person name="Whitney A.M."/>
            <person name="Humrighouse B.W."/>
            <person name="Bell M."/>
            <person name="Holmes B."/>
            <person name="Steigerwalt A.G."/>
            <person name="Villarma A."/>
            <person name="Sheth M."/>
            <person name="Batra D."/>
            <person name="Pryor J."/>
            <person name="Bernardet J.-F."/>
            <person name="Hugo C."/>
            <person name="Kampfer P."/>
            <person name="Newman J."/>
            <person name="McQuiston J.R."/>
        </authorList>
    </citation>
    <scope>NUCLEOTIDE SEQUENCE [LARGE SCALE GENOMIC DNA]</scope>
    <source>
        <strain evidence="1 2">H5143</strain>
    </source>
</reference>
<proteinExistence type="predicted"/>
<sequence>MKNYFQTVQLKMLEGEQKISFDHSTIIEDSRQMTLVLKDLLEQLKKEVMIRGFKNEAEEIEFFKTMKPTILGKLLFYNKVFRIETARPTKGGALYKHYYEEKLEHLERYYKDAISKSKFYQYYRSGSTHKDCCFFIRGKIDITTGVKGFVFEADPGFSTYYDYKVSKIIECDLLYDYLILRLEEYSGYKSFSGKSFSELLQWVDSKNALIELLYGIYAVKSLGNSELGIKKLGIIFEHIFNIQLGDLHHAFHRMKYRTGDRCLYLTKMKKALERYMDDGFID</sequence>
<dbReference type="Proteomes" id="UP000281741">
    <property type="component" value="Chromosome"/>
</dbReference>
<accession>A0ABN5S432</accession>